<dbReference type="Pfam" id="PF11305">
    <property type="entry name" value="DUF3107"/>
    <property type="match status" value="1"/>
</dbReference>
<name>A0ABP7CYR2_9MICC</name>
<dbReference type="RefSeq" id="WP_344880127.1">
    <property type="nucleotide sequence ID" value="NZ_BAABCJ010000001.1"/>
</dbReference>
<evidence type="ECO:0000313" key="1">
    <source>
        <dbReference type="EMBL" id="GAA3696992.1"/>
    </source>
</evidence>
<accession>A0ABP7CYR2</accession>
<organism evidence="1 2">
    <name type="scientific">Zhihengliuella alba</name>
    <dbReference type="NCBI Taxonomy" id="547018"/>
    <lineage>
        <taxon>Bacteria</taxon>
        <taxon>Bacillati</taxon>
        <taxon>Actinomycetota</taxon>
        <taxon>Actinomycetes</taxon>
        <taxon>Micrococcales</taxon>
        <taxon>Micrococcaceae</taxon>
        <taxon>Zhihengliuella</taxon>
    </lineage>
</organism>
<protein>
    <recommendedName>
        <fullName evidence="3">DUF3107 domain-containing protein</fullName>
    </recommendedName>
</protein>
<dbReference type="InterPro" id="IPR021456">
    <property type="entry name" value="DUF3107"/>
</dbReference>
<proteinExistence type="predicted"/>
<keyword evidence="2" id="KW-1185">Reference proteome</keyword>
<evidence type="ECO:0000313" key="2">
    <source>
        <dbReference type="Proteomes" id="UP001501536"/>
    </source>
</evidence>
<dbReference type="Proteomes" id="UP001501536">
    <property type="component" value="Unassembled WGS sequence"/>
</dbReference>
<comment type="caution">
    <text evidence="1">The sequence shown here is derived from an EMBL/GenBank/DDBJ whole genome shotgun (WGS) entry which is preliminary data.</text>
</comment>
<sequence length="73" mass="7692">MDVRIGIQNIAREVVVDSDQSQEAVAEIISKAFADGGLLTLNDAKGRQVVVPVATIGFVEIGNVTPRPVGFAQ</sequence>
<evidence type="ECO:0008006" key="3">
    <source>
        <dbReference type="Google" id="ProtNLM"/>
    </source>
</evidence>
<gene>
    <name evidence="1" type="ORF">GCM10022377_07360</name>
</gene>
<dbReference type="EMBL" id="BAABCJ010000001">
    <property type="protein sequence ID" value="GAA3696992.1"/>
    <property type="molecule type" value="Genomic_DNA"/>
</dbReference>
<reference evidence="2" key="1">
    <citation type="journal article" date="2019" name="Int. J. Syst. Evol. Microbiol.">
        <title>The Global Catalogue of Microorganisms (GCM) 10K type strain sequencing project: providing services to taxonomists for standard genome sequencing and annotation.</title>
        <authorList>
            <consortium name="The Broad Institute Genomics Platform"/>
            <consortium name="The Broad Institute Genome Sequencing Center for Infectious Disease"/>
            <person name="Wu L."/>
            <person name="Ma J."/>
        </authorList>
    </citation>
    <scope>NUCLEOTIDE SEQUENCE [LARGE SCALE GENOMIC DNA]</scope>
    <source>
        <strain evidence="2">JCM 16961</strain>
    </source>
</reference>